<name>A0AAD5LIQ5_PYTIN</name>
<keyword evidence="6 9" id="KW-1133">Transmembrane helix</keyword>
<feature type="transmembrane region" description="Helical" evidence="9">
    <location>
        <begin position="335"/>
        <end position="358"/>
    </location>
</feature>
<dbReference type="InterPro" id="IPR052599">
    <property type="entry name" value="SLC43A_AATransporter"/>
</dbReference>
<accession>A0AAD5LIQ5</accession>
<comment type="subcellular location">
    <subcellularLocation>
        <location evidence="1">Membrane</location>
        <topology evidence="1">Multi-pass membrane protein</topology>
    </subcellularLocation>
</comment>
<protein>
    <submittedName>
        <fullName evidence="10">Uncharacterized protein</fullName>
    </submittedName>
</protein>
<dbReference type="EMBL" id="JAKCXM010000104">
    <property type="protein sequence ID" value="KAJ0402356.1"/>
    <property type="molecule type" value="Genomic_DNA"/>
</dbReference>
<evidence type="ECO:0000256" key="8">
    <source>
        <dbReference type="SAM" id="MobiDB-lite"/>
    </source>
</evidence>
<proteinExistence type="inferred from homology"/>
<feature type="transmembrane region" description="Helical" evidence="9">
    <location>
        <begin position="215"/>
        <end position="234"/>
    </location>
</feature>
<comment type="caution">
    <text evidence="10">The sequence shown here is derived from an EMBL/GenBank/DDBJ whole genome shotgun (WGS) entry which is preliminary data.</text>
</comment>
<evidence type="ECO:0000256" key="7">
    <source>
        <dbReference type="ARBA" id="ARBA00023136"/>
    </source>
</evidence>
<dbReference type="AlphaFoldDB" id="A0AAD5LIQ5"/>
<dbReference type="SUPFAM" id="SSF103473">
    <property type="entry name" value="MFS general substrate transporter"/>
    <property type="match status" value="2"/>
</dbReference>
<feature type="transmembrane region" description="Helical" evidence="9">
    <location>
        <begin position="398"/>
        <end position="416"/>
    </location>
</feature>
<feature type="transmembrane region" description="Helical" evidence="9">
    <location>
        <begin position="364"/>
        <end position="386"/>
    </location>
</feature>
<evidence type="ECO:0000313" key="11">
    <source>
        <dbReference type="Proteomes" id="UP001209570"/>
    </source>
</evidence>
<dbReference type="Gene3D" id="1.20.1250.20">
    <property type="entry name" value="MFS general substrate transporter like domains"/>
    <property type="match status" value="1"/>
</dbReference>
<dbReference type="GO" id="GO:0016020">
    <property type="term" value="C:membrane"/>
    <property type="evidence" value="ECO:0007669"/>
    <property type="project" value="UniProtKB-SubCell"/>
</dbReference>
<feature type="transmembrane region" description="Helical" evidence="9">
    <location>
        <begin position="188"/>
        <end position="208"/>
    </location>
</feature>
<keyword evidence="4 9" id="KW-0812">Transmembrane</keyword>
<dbReference type="GO" id="GO:0006865">
    <property type="term" value="P:amino acid transport"/>
    <property type="evidence" value="ECO:0007669"/>
    <property type="project" value="UniProtKB-KW"/>
</dbReference>
<reference evidence="10" key="1">
    <citation type="submission" date="2021-12" db="EMBL/GenBank/DDBJ databases">
        <title>Prjna785345.</title>
        <authorList>
            <person name="Rujirawat T."/>
            <person name="Krajaejun T."/>
        </authorList>
    </citation>
    <scope>NUCLEOTIDE SEQUENCE</scope>
    <source>
        <strain evidence="10">Pi057C3</strain>
    </source>
</reference>
<evidence type="ECO:0000256" key="4">
    <source>
        <dbReference type="ARBA" id="ARBA00022692"/>
    </source>
</evidence>
<comment type="similarity">
    <text evidence="2">Belongs to the SLC43A transporter (TC 2.A.1.44) family.</text>
</comment>
<feature type="transmembrane region" description="Helical" evidence="9">
    <location>
        <begin position="283"/>
        <end position="303"/>
    </location>
</feature>
<dbReference type="Proteomes" id="UP001209570">
    <property type="component" value="Unassembled WGS sequence"/>
</dbReference>
<keyword evidence="11" id="KW-1185">Reference proteome</keyword>
<evidence type="ECO:0000313" key="10">
    <source>
        <dbReference type="EMBL" id="KAJ0402356.1"/>
    </source>
</evidence>
<evidence type="ECO:0000256" key="1">
    <source>
        <dbReference type="ARBA" id="ARBA00004141"/>
    </source>
</evidence>
<feature type="transmembrane region" description="Helical" evidence="9">
    <location>
        <begin position="240"/>
        <end position="262"/>
    </location>
</feature>
<organism evidence="10 11">
    <name type="scientific">Pythium insidiosum</name>
    <name type="common">Pythiosis disease agent</name>
    <dbReference type="NCBI Taxonomy" id="114742"/>
    <lineage>
        <taxon>Eukaryota</taxon>
        <taxon>Sar</taxon>
        <taxon>Stramenopiles</taxon>
        <taxon>Oomycota</taxon>
        <taxon>Peronosporomycetes</taxon>
        <taxon>Pythiales</taxon>
        <taxon>Pythiaceae</taxon>
        <taxon>Pythium</taxon>
    </lineage>
</organism>
<feature type="compositionally biased region" description="Low complexity" evidence="8">
    <location>
        <begin position="39"/>
        <end position="56"/>
    </location>
</feature>
<keyword evidence="5" id="KW-0029">Amino-acid transport</keyword>
<dbReference type="PANTHER" id="PTHR20772">
    <property type="entry name" value="PROTEIN FMP42"/>
    <property type="match status" value="1"/>
</dbReference>
<evidence type="ECO:0000256" key="5">
    <source>
        <dbReference type="ARBA" id="ARBA00022970"/>
    </source>
</evidence>
<dbReference type="InterPro" id="IPR036259">
    <property type="entry name" value="MFS_trans_sf"/>
</dbReference>
<gene>
    <name evidence="10" type="ORF">P43SY_004589</name>
</gene>
<keyword evidence="3" id="KW-0813">Transport</keyword>
<sequence>MSQRYIALKMASFRELRDEAFYPSYASMSGLANATAATTTRRRLSSASLPSNRSTRAPSLRYLKHSPTMSTPSDAMSPVTTLLTPSSGKIAGLEYPDSMPRRVDQDDLDDLLALEDEDAGSGRQCRLPKEFMFAIASLVVLLTSGGLILGFGPVYSALVREQQWSEVCDAAYLDSGRTCAKQEIRLQYVFSTSFLCLSAANAFFGVFLDVAGPRLTALVGLSMSTVGNFALAIGDSHTDRGGLIIVGYALIGAGGMGSYLASFQLLQLFEIQGVSSASLYINYLYPVLVNGTFVYSPLVGYVIDHFGFKVVFVACLVLVQTFMALLLVPSLKIQIVTFLVYAMAQASLYALQFAYIMICFPPELYGTLQAFLASASFLIGMLNYLLNPWTQEYLNGDYTTVLVLLGLPTFVLYAFVHHVKGCEEQTIKYDKDGNPIIVVDVDRRNLADEKSQLL</sequence>
<evidence type="ECO:0000256" key="9">
    <source>
        <dbReference type="SAM" id="Phobius"/>
    </source>
</evidence>
<feature type="region of interest" description="Disordered" evidence="8">
    <location>
        <begin position="39"/>
        <end position="79"/>
    </location>
</feature>
<keyword evidence="7 9" id="KW-0472">Membrane</keyword>
<feature type="transmembrane region" description="Helical" evidence="9">
    <location>
        <begin position="309"/>
        <end position="328"/>
    </location>
</feature>
<feature type="transmembrane region" description="Helical" evidence="9">
    <location>
        <begin position="131"/>
        <end position="155"/>
    </location>
</feature>
<evidence type="ECO:0000256" key="3">
    <source>
        <dbReference type="ARBA" id="ARBA00022448"/>
    </source>
</evidence>
<dbReference type="PANTHER" id="PTHR20772:SF2">
    <property type="entry name" value="PROTEIN FMP42"/>
    <property type="match status" value="1"/>
</dbReference>
<feature type="compositionally biased region" description="Polar residues" evidence="8">
    <location>
        <begin position="67"/>
        <end position="79"/>
    </location>
</feature>
<evidence type="ECO:0000256" key="2">
    <source>
        <dbReference type="ARBA" id="ARBA00006595"/>
    </source>
</evidence>
<evidence type="ECO:0000256" key="6">
    <source>
        <dbReference type="ARBA" id="ARBA00022989"/>
    </source>
</evidence>